<feature type="region of interest" description="Disordered" evidence="1">
    <location>
        <begin position="384"/>
        <end position="408"/>
    </location>
</feature>
<accession>A0A830H8B0</accession>
<proteinExistence type="predicted"/>
<dbReference type="PANTHER" id="PTHR34127">
    <property type="entry name" value="OS04G0405600 PROTEIN"/>
    <property type="match status" value="1"/>
</dbReference>
<keyword evidence="3" id="KW-1185">Reference proteome</keyword>
<sequence>MATTTQRVRAPHSRHNATRKLGLGRKPRLNTPQTRRTVAAVAASGNDEGTPWVDAVPGAIELRSKLVETERALEARARNGGSGGSGGEWESIPGTNGAKAVVPVGAPRGVVHLLGGALLGAYPSASYDILGRLISEYASVVVVATPYELSLDHDALARQAQDDFKQAWDVLRGKYGLPAELPVHRVGHSLGAKLQLLSLCGEMAMENARAGETVLLASVSGDDDDDGVEVSWRPGEDVLRSAPCASLTLLAYNNFSAVDTISLIEEVAAELSQKANLDSGVRFALGAVPMVARMAERAAQSVGVEFTPGPEGTMQRARTSFVSPANGVLVMSFEGDKLDNSDEIAREIGMEAKTRRERDVAIGHLAPVALTVDVGKAAAEAAAAAGAGSDAQERARERGSDGGPIKLGDPEAAKKVAAAIATFLL</sequence>
<reference evidence="2" key="1">
    <citation type="submission" date="2020-10" db="EMBL/GenBank/DDBJ databases">
        <title>Unveiling of a novel bifunctional photoreceptor, Dualchrome1, isolated from a cosmopolitan green alga.</title>
        <authorList>
            <person name="Suzuki S."/>
            <person name="Kawachi M."/>
        </authorList>
    </citation>
    <scope>NUCLEOTIDE SEQUENCE</scope>
    <source>
        <strain evidence="2">NIES 2893</strain>
    </source>
</reference>
<dbReference type="Pfam" id="PF07082">
    <property type="entry name" value="DUF1350"/>
    <property type="match status" value="1"/>
</dbReference>
<feature type="region of interest" description="Disordered" evidence="1">
    <location>
        <begin position="75"/>
        <end position="94"/>
    </location>
</feature>
<evidence type="ECO:0000313" key="2">
    <source>
        <dbReference type="EMBL" id="GHP02918.1"/>
    </source>
</evidence>
<gene>
    <name evidence="2" type="ORF">PPROV_000167300</name>
</gene>
<feature type="compositionally biased region" description="Basic residues" evidence="1">
    <location>
        <begin position="9"/>
        <end position="28"/>
    </location>
</feature>
<dbReference type="InterPro" id="IPR010765">
    <property type="entry name" value="DUF1350"/>
</dbReference>
<feature type="region of interest" description="Disordered" evidence="1">
    <location>
        <begin position="1"/>
        <end position="33"/>
    </location>
</feature>
<dbReference type="Proteomes" id="UP000660262">
    <property type="component" value="Unassembled WGS sequence"/>
</dbReference>
<name>A0A830H8B0_9CHLO</name>
<evidence type="ECO:0000313" key="3">
    <source>
        <dbReference type="Proteomes" id="UP000660262"/>
    </source>
</evidence>
<comment type="caution">
    <text evidence="2">The sequence shown here is derived from an EMBL/GenBank/DDBJ whole genome shotgun (WGS) entry which is preliminary data.</text>
</comment>
<feature type="compositionally biased region" description="Basic and acidic residues" evidence="1">
    <location>
        <begin position="391"/>
        <end position="400"/>
    </location>
</feature>
<dbReference type="AlphaFoldDB" id="A0A830H8B0"/>
<dbReference type="PANTHER" id="PTHR34127:SF1">
    <property type="entry name" value="OS04G0405600 PROTEIN"/>
    <property type="match status" value="1"/>
</dbReference>
<dbReference type="InterPro" id="IPR029058">
    <property type="entry name" value="AB_hydrolase_fold"/>
</dbReference>
<organism evidence="2 3">
    <name type="scientific">Pycnococcus provasolii</name>
    <dbReference type="NCBI Taxonomy" id="41880"/>
    <lineage>
        <taxon>Eukaryota</taxon>
        <taxon>Viridiplantae</taxon>
        <taxon>Chlorophyta</taxon>
        <taxon>Pseudoscourfieldiophyceae</taxon>
        <taxon>Pseudoscourfieldiales</taxon>
        <taxon>Pycnococcaceae</taxon>
        <taxon>Pycnococcus</taxon>
    </lineage>
</organism>
<dbReference type="OrthoDB" id="3980at2759"/>
<protein>
    <submittedName>
        <fullName evidence="2">Uncharacterized protein</fullName>
    </submittedName>
</protein>
<dbReference type="EMBL" id="BNJQ01000004">
    <property type="protein sequence ID" value="GHP02918.1"/>
    <property type="molecule type" value="Genomic_DNA"/>
</dbReference>
<dbReference type="SUPFAM" id="SSF53474">
    <property type="entry name" value="alpha/beta-Hydrolases"/>
    <property type="match status" value="1"/>
</dbReference>
<evidence type="ECO:0000256" key="1">
    <source>
        <dbReference type="SAM" id="MobiDB-lite"/>
    </source>
</evidence>